<feature type="signal peptide" evidence="1">
    <location>
        <begin position="1"/>
        <end position="25"/>
    </location>
</feature>
<name>U4R0M5_9FIRM</name>
<dbReference type="AlphaFoldDB" id="U4R0M5"/>
<dbReference type="EMBL" id="ATAY01000070">
    <property type="protein sequence ID" value="EPR10212.1"/>
    <property type="molecule type" value="Genomic_DNA"/>
</dbReference>
<comment type="caution">
    <text evidence="2">The sequence shown here is derived from an EMBL/GenBank/DDBJ whole genome shotgun (WGS) entry which is preliminary data.</text>
</comment>
<sequence length="42" mass="4311">MKNNKKLVAVTLSVLVVRAAGIVYAADLKTPAEVTSALAGKV</sequence>
<organism evidence="2 3">
    <name type="scientific">Ruminiclostridium papyrosolvens C7</name>
    <dbReference type="NCBI Taxonomy" id="1330534"/>
    <lineage>
        <taxon>Bacteria</taxon>
        <taxon>Bacillati</taxon>
        <taxon>Bacillota</taxon>
        <taxon>Clostridia</taxon>
        <taxon>Eubacteriales</taxon>
        <taxon>Oscillospiraceae</taxon>
        <taxon>Ruminiclostridium</taxon>
    </lineage>
</organism>
<keyword evidence="1" id="KW-0732">Signal</keyword>
<evidence type="ECO:0000256" key="1">
    <source>
        <dbReference type="SAM" id="SignalP"/>
    </source>
</evidence>
<evidence type="ECO:0000313" key="3">
    <source>
        <dbReference type="Proteomes" id="UP000016860"/>
    </source>
</evidence>
<gene>
    <name evidence="2" type="ORF">L323_14385</name>
</gene>
<protein>
    <submittedName>
        <fullName evidence="2">Uncharacterized protein</fullName>
    </submittedName>
</protein>
<dbReference type="PATRIC" id="fig|1330534.3.peg.2853"/>
<accession>U4R0M5</accession>
<evidence type="ECO:0000313" key="2">
    <source>
        <dbReference type="EMBL" id="EPR10212.1"/>
    </source>
</evidence>
<proteinExistence type="predicted"/>
<dbReference type="Proteomes" id="UP000016860">
    <property type="component" value="Unassembled WGS sequence"/>
</dbReference>
<feature type="chain" id="PRO_5004654267" evidence="1">
    <location>
        <begin position="26"/>
        <end position="42"/>
    </location>
</feature>
<reference evidence="2 3" key="1">
    <citation type="journal article" date="2013" name="Genome Announc.">
        <title>Draft Genome Sequence of the Cellulolytic Bacterium Clostridium papyrosolvens C7 (ATCC 700395).</title>
        <authorList>
            <person name="Zepeda V."/>
            <person name="Dassa B."/>
            <person name="Borovok I."/>
            <person name="Lamed R."/>
            <person name="Bayer E.A."/>
            <person name="Cate J.H."/>
        </authorList>
    </citation>
    <scope>NUCLEOTIDE SEQUENCE [LARGE SCALE GENOMIC DNA]</scope>
    <source>
        <strain evidence="2 3">C7</strain>
    </source>
</reference>
<dbReference type="RefSeq" id="WP_020816333.1">
    <property type="nucleotide sequence ID" value="NZ_ATAY01000070.1"/>
</dbReference>